<dbReference type="EMBL" id="JACHHH010000010">
    <property type="protein sequence ID" value="MBB6041968.1"/>
    <property type="molecule type" value="Genomic_DNA"/>
</dbReference>
<keyword evidence="1" id="KW-0378">Hydrolase</keyword>
<keyword evidence="1" id="KW-0645">Protease</keyword>
<dbReference type="Proteomes" id="UP000522163">
    <property type="component" value="Unassembled WGS sequence"/>
</dbReference>
<dbReference type="AlphaFoldDB" id="A0A7W9SGW2"/>
<gene>
    <name evidence="1" type="ORF">HNQ46_001959</name>
</gene>
<protein>
    <submittedName>
        <fullName evidence="1">Putative protease</fullName>
        <ecNumber evidence="1">3.4.-.-</ecNumber>
    </submittedName>
</protein>
<sequence length="276" mass="32189">MGSIDGIKDLGEIRVSIERGEQLKAVLQFPFIKGIYLDEGAFSEEELLKYRGEIQNSGKWAGLRFRRIQRREDRGRSPKDWMEEAKNEEGFSHFLLRTLDQVAMLQDFPDRKFSTCFDYTLYSYNQAAMEVWESLGAKEMCFPIEFRFQEDMAFSEWAKSRGISTELLCYGHLPMMVSANCIEKTRNGCTRGNNVVSLQDRQNKSMPVRLYCKYCYNQIYNSDVLSLLGLEKEVERLGASSFRFDFTVESEKEILDLFQGRPLKQFTRGHFHKGIE</sequence>
<comment type="caution">
    <text evidence="1">The sequence shown here is derived from an EMBL/GenBank/DDBJ whole genome shotgun (WGS) entry which is preliminary data.</text>
</comment>
<reference evidence="1 2" key="1">
    <citation type="submission" date="2020-08" db="EMBL/GenBank/DDBJ databases">
        <title>Genomic Encyclopedia of Type Strains, Phase IV (KMG-IV): sequencing the most valuable type-strain genomes for metagenomic binning, comparative biology and taxonomic classification.</title>
        <authorList>
            <person name="Goeker M."/>
        </authorList>
    </citation>
    <scope>NUCLEOTIDE SEQUENCE [LARGE SCALE GENOMIC DNA]</scope>
    <source>
        <strain evidence="1 2">DSM 17245</strain>
    </source>
</reference>
<organism evidence="1 2">
    <name type="scientific">Oribacterium sinus</name>
    <dbReference type="NCBI Taxonomy" id="237576"/>
    <lineage>
        <taxon>Bacteria</taxon>
        <taxon>Bacillati</taxon>
        <taxon>Bacillota</taxon>
        <taxon>Clostridia</taxon>
        <taxon>Lachnospirales</taxon>
        <taxon>Lachnospiraceae</taxon>
        <taxon>Oribacterium</taxon>
    </lineage>
</organism>
<evidence type="ECO:0000313" key="2">
    <source>
        <dbReference type="Proteomes" id="UP000522163"/>
    </source>
</evidence>
<dbReference type="RefSeq" id="WP_183684502.1">
    <property type="nucleotide sequence ID" value="NZ_JACHHH010000010.1"/>
</dbReference>
<dbReference type="GeneID" id="85015490"/>
<dbReference type="GO" id="GO:0008233">
    <property type="term" value="F:peptidase activity"/>
    <property type="evidence" value="ECO:0007669"/>
    <property type="project" value="UniProtKB-KW"/>
</dbReference>
<accession>A0A7W9SGW2</accession>
<proteinExistence type="predicted"/>
<dbReference type="EC" id="3.4.-.-" evidence="1"/>
<name>A0A7W9SGW2_9FIRM</name>
<dbReference type="GO" id="GO:0006508">
    <property type="term" value="P:proteolysis"/>
    <property type="evidence" value="ECO:0007669"/>
    <property type="project" value="UniProtKB-KW"/>
</dbReference>
<evidence type="ECO:0000313" key="1">
    <source>
        <dbReference type="EMBL" id="MBB6041968.1"/>
    </source>
</evidence>